<organism evidence="8 9">
    <name type="scientific">Sulfitobacter sediminis</name>
    <dbReference type="NCBI Taxonomy" id="3234186"/>
    <lineage>
        <taxon>Bacteria</taxon>
        <taxon>Pseudomonadati</taxon>
        <taxon>Pseudomonadota</taxon>
        <taxon>Alphaproteobacteria</taxon>
        <taxon>Rhodobacterales</taxon>
        <taxon>Roseobacteraceae</taxon>
        <taxon>Sulfitobacter</taxon>
    </lineage>
</organism>
<dbReference type="InterPro" id="IPR010998">
    <property type="entry name" value="Integrase_recombinase_N"/>
</dbReference>
<keyword evidence="4" id="KW-0233">DNA recombination</keyword>
<evidence type="ECO:0000313" key="8">
    <source>
        <dbReference type="EMBL" id="MEW9921338.1"/>
    </source>
</evidence>
<keyword evidence="3 5" id="KW-0238">DNA-binding</keyword>
<keyword evidence="9" id="KW-1185">Reference proteome</keyword>
<evidence type="ECO:0000256" key="3">
    <source>
        <dbReference type="ARBA" id="ARBA00023125"/>
    </source>
</evidence>
<dbReference type="InterPro" id="IPR011010">
    <property type="entry name" value="DNA_brk_join_enz"/>
</dbReference>
<protein>
    <submittedName>
        <fullName evidence="8">Tyrosine-type recombinase/integrase</fullName>
    </submittedName>
</protein>
<name>A0ABV3RQQ0_9RHOB</name>
<accession>A0ABV3RQQ0</accession>
<dbReference type="PANTHER" id="PTHR30629">
    <property type="entry name" value="PROPHAGE INTEGRASE"/>
    <property type="match status" value="1"/>
</dbReference>
<dbReference type="CDD" id="cd00801">
    <property type="entry name" value="INT_P4_C"/>
    <property type="match status" value="1"/>
</dbReference>
<dbReference type="InterPro" id="IPR025166">
    <property type="entry name" value="Integrase_DNA_bind_dom"/>
</dbReference>
<dbReference type="Gene3D" id="1.10.443.10">
    <property type="entry name" value="Intergrase catalytic core"/>
    <property type="match status" value="1"/>
</dbReference>
<dbReference type="PROSITE" id="PS51900">
    <property type="entry name" value="CB"/>
    <property type="match status" value="1"/>
</dbReference>
<dbReference type="Pfam" id="PF13356">
    <property type="entry name" value="Arm-DNA-bind_3"/>
    <property type="match status" value="1"/>
</dbReference>
<evidence type="ECO:0000256" key="1">
    <source>
        <dbReference type="ARBA" id="ARBA00008857"/>
    </source>
</evidence>
<dbReference type="Pfam" id="PF00589">
    <property type="entry name" value="Phage_integrase"/>
    <property type="match status" value="1"/>
</dbReference>
<feature type="domain" description="Core-binding (CB)" evidence="7">
    <location>
        <begin position="90"/>
        <end position="166"/>
    </location>
</feature>
<evidence type="ECO:0000313" key="9">
    <source>
        <dbReference type="Proteomes" id="UP001556098"/>
    </source>
</evidence>
<evidence type="ECO:0000259" key="6">
    <source>
        <dbReference type="PROSITE" id="PS51898"/>
    </source>
</evidence>
<dbReference type="Proteomes" id="UP001556098">
    <property type="component" value="Unassembled WGS sequence"/>
</dbReference>
<dbReference type="RefSeq" id="WP_367879037.1">
    <property type="nucleotide sequence ID" value="NZ_JBFNXX010000014.1"/>
</dbReference>
<comment type="caution">
    <text evidence="8">The sequence shown here is derived from an EMBL/GenBank/DDBJ whole genome shotgun (WGS) entry which is preliminary data.</text>
</comment>
<reference evidence="8 9" key="1">
    <citation type="submission" date="2024-07" db="EMBL/GenBank/DDBJ databases">
        <title>Marimonas sp.nov., isolated from tidal-flat sediment.</title>
        <authorList>
            <person name="Jayan J.N."/>
            <person name="Lee S.S."/>
        </authorList>
    </citation>
    <scope>NUCLEOTIDE SEQUENCE [LARGE SCALE GENOMIC DNA]</scope>
    <source>
        <strain evidence="8 9">MJW-29</strain>
    </source>
</reference>
<dbReference type="Gene3D" id="3.30.160.390">
    <property type="entry name" value="Integrase, DNA-binding domain"/>
    <property type="match status" value="1"/>
</dbReference>
<keyword evidence="2" id="KW-0229">DNA integration</keyword>
<evidence type="ECO:0000256" key="2">
    <source>
        <dbReference type="ARBA" id="ARBA00022908"/>
    </source>
</evidence>
<dbReference type="PANTHER" id="PTHR30629:SF2">
    <property type="entry name" value="PROPHAGE INTEGRASE INTS-RELATED"/>
    <property type="match status" value="1"/>
</dbReference>
<dbReference type="PROSITE" id="PS51898">
    <property type="entry name" value="TYR_RECOMBINASE"/>
    <property type="match status" value="1"/>
</dbReference>
<evidence type="ECO:0000259" key="7">
    <source>
        <dbReference type="PROSITE" id="PS51900"/>
    </source>
</evidence>
<gene>
    <name evidence="8" type="ORF">AB2B41_17135</name>
</gene>
<dbReference type="InterPro" id="IPR044068">
    <property type="entry name" value="CB"/>
</dbReference>
<sequence length="381" mass="43472">MSLTDLQIKRLKPPNSGQKTYYDPGLPGFGVRVSQGGSKTFVVVYGKNRQRRSLGRYPELSLSEARILAKRAQADIALEGINAKQPLPLISFDLARERFIADSEARTRERTVDEYRRLLYKHFHFKCQLSELTRDSIASCIERLKSTPSEQQHAFVAIRTMMNWCVKRGFLDISPVPHMAFKSKPRERVLCDRELCILWHRADAFGWPFGQIVQLLILTGQRRGEIVGLRCSWIEDQIIRYPAAFVKNRRPHSVPLGNLAMGIVAKIPGDTDLLFPSRLDRDKPFNGFSKSKAVFDRPLDVEPYTLHDLRRTFSSNMAKLGTPIHVTERILNHVSGSISGVAAVYNRHAYIEEMREAYAMYEKHIQEIIGKHGPDVTSAVR</sequence>
<dbReference type="InterPro" id="IPR038488">
    <property type="entry name" value="Integrase_DNA-bd_sf"/>
</dbReference>
<dbReference type="SUPFAM" id="SSF56349">
    <property type="entry name" value="DNA breaking-rejoining enzymes"/>
    <property type="match status" value="1"/>
</dbReference>
<dbReference type="EMBL" id="JBFNXX010000014">
    <property type="protein sequence ID" value="MEW9921338.1"/>
    <property type="molecule type" value="Genomic_DNA"/>
</dbReference>
<proteinExistence type="inferred from homology"/>
<dbReference type="InterPro" id="IPR050808">
    <property type="entry name" value="Phage_Integrase"/>
</dbReference>
<dbReference type="InterPro" id="IPR013762">
    <property type="entry name" value="Integrase-like_cat_sf"/>
</dbReference>
<dbReference type="Gene3D" id="1.10.150.130">
    <property type="match status" value="1"/>
</dbReference>
<feature type="domain" description="Tyr recombinase" evidence="6">
    <location>
        <begin position="184"/>
        <end position="359"/>
    </location>
</feature>
<dbReference type="InterPro" id="IPR002104">
    <property type="entry name" value="Integrase_catalytic"/>
</dbReference>
<evidence type="ECO:0000256" key="5">
    <source>
        <dbReference type="PROSITE-ProRule" id="PRU01248"/>
    </source>
</evidence>
<evidence type="ECO:0000256" key="4">
    <source>
        <dbReference type="ARBA" id="ARBA00023172"/>
    </source>
</evidence>
<comment type="similarity">
    <text evidence="1">Belongs to the 'phage' integrase family.</text>
</comment>